<evidence type="ECO:0000259" key="7">
    <source>
        <dbReference type="SMART" id="SM00906"/>
    </source>
</evidence>
<dbReference type="STRING" id="5539.A0A3E2HBK2"/>
<feature type="compositionally biased region" description="Polar residues" evidence="6">
    <location>
        <begin position="143"/>
        <end position="152"/>
    </location>
</feature>
<sequence length="760" mass="85099">MDANVNGDSAADPSEHVEGIKPLADSGSVVVGGAMLHSHSAPGDIPPFKGSALIVVAEDEREVKELLSKDIYARNEVWDVEKMQIIPFMCALRIGDRPLVWYTRKRTSAVAPEKLKSTTLSQGAHGVQIPPTAPEEFSPPAQTPSLLRSPSPQTTARLIDWNVRDRHGQSEGPEMLYTRLVESGPSKDPPGSFPDNARSYYMGDSFSLAFIVRSLSGGSDLSSGPKLHCPIPNTVAEHGLNAAESRKDSDPVARAYLQMHGALNLPPQEVRDQLVYMFFKCVHPAFPVFDRQEFCALYQQNRASLLILQTIFFLSSVICGEDILKAAGFIDRYSARRTFYLRAKALYDMDCEKNKPKLVAVLLLLGFWWEGPEDQKDTWHWLGAAISLAQTLGMHRSTANSRMSPRQRSMWKRIWWSIYVRDRHATAALGRPCRINDEDCDVEMLVVEDFLFDQESDSRLVCVQQPYHQSYAIEMAKLTVILGKLLNYKFTPRKIGTKNISTDTLGEELDQWQMNLSADIRPAPLQETLDAPFWSCMVHACFYLCQILLFRPNNSNPRSHQPTSFQRKARIAADCVTRIVEDLLSSRTLALGQLHLVPTIFAALSIHTLVIRGGDSIQKQLAENRARQCILGMSELAKGWPVAGWVLRLFINLMRRLTGQSEAYGSSLDQRRERNLSVNQDVVQPPSMNGTNLTSFLSVNIDECVTANNGSIGDQVGNGFDLLQTDQFMADIMWADQNDLDFDIMLKSAQSKSLFPFNLD</sequence>
<keyword evidence="1" id="KW-0862">Zinc</keyword>
<feature type="domain" description="Xylanolytic transcriptional activator regulatory" evidence="7">
    <location>
        <begin position="378"/>
        <end position="450"/>
    </location>
</feature>
<comment type="caution">
    <text evidence="8">The sequence shown here is derived from an EMBL/GenBank/DDBJ whole genome shotgun (WGS) entry which is preliminary data.</text>
</comment>
<accession>A0A3E2HBK2</accession>
<keyword evidence="4" id="KW-0804">Transcription</keyword>
<name>A0A3E2HBK2_SCYLI</name>
<dbReference type="GO" id="GO:0003677">
    <property type="term" value="F:DNA binding"/>
    <property type="evidence" value="ECO:0007669"/>
    <property type="project" value="UniProtKB-KW"/>
</dbReference>
<dbReference type="Gene3D" id="3.30.70.1060">
    <property type="entry name" value="Dimeric alpha+beta barrel"/>
    <property type="match status" value="1"/>
</dbReference>
<dbReference type="Pfam" id="PF04082">
    <property type="entry name" value="Fungal_trans"/>
    <property type="match status" value="1"/>
</dbReference>
<dbReference type="PANTHER" id="PTHR47171:SF1">
    <property type="entry name" value="ZN(II)2CYS6 TRANSCRIPTION FACTOR (EUROFUNG)"/>
    <property type="match status" value="1"/>
</dbReference>
<reference evidence="8 9" key="1">
    <citation type="submission" date="2018-05" db="EMBL/GenBank/DDBJ databases">
        <title>Draft genome sequence of Scytalidium lignicola DSM 105466, a ubiquitous saprotrophic fungus.</title>
        <authorList>
            <person name="Buettner E."/>
            <person name="Gebauer A.M."/>
            <person name="Hofrichter M."/>
            <person name="Liers C."/>
            <person name="Kellner H."/>
        </authorList>
    </citation>
    <scope>NUCLEOTIDE SEQUENCE [LARGE SCALE GENOMIC DNA]</scope>
    <source>
        <strain evidence="8 9">DSM 105466</strain>
    </source>
</reference>
<keyword evidence="3" id="KW-0238">DNA-binding</keyword>
<protein>
    <recommendedName>
        <fullName evidence="7">Xylanolytic transcriptional activator regulatory domain-containing protein</fullName>
    </recommendedName>
</protein>
<dbReference type="PANTHER" id="PTHR47171">
    <property type="entry name" value="FARA-RELATED"/>
    <property type="match status" value="1"/>
</dbReference>
<dbReference type="InterPro" id="IPR007219">
    <property type="entry name" value="XnlR_reg_dom"/>
</dbReference>
<keyword evidence="2" id="KW-0805">Transcription regulation</keyword>
<feature type="non-terminal residue" evidence="8">
    <location>
        <position position="1"/>
    </location>
</feature>
<evidence type="ECO:0000313" key="8">
    <source>
        <dbReference type="EMBL" id="RFU30531.1"/>
    </source>
</evidence>
<proteinExistence type="predicted"/>
<dbReference type="SUPFAM" id="SSF54909">
    <property type="entry name" value="Dimeric alpha+beta barrel"/>
    <property type="match status" value="1"/>
</dbReference>
<evidence type="ECO:0000256" key="3">
    <source>
        <dbReference type="ARBA" id="ARBA00023125"/>
    </source>
</evidence>
<evidence type="ECO:0000256" key="5">
    <source>
        <dbReference type="ARBA" id="ARBA00023242"/>
    </source>
</evidence>
<evidence type="ECO:0000313" key="9">
    <source>
        <dbReference type="Proteomes" id="UP000258309"/>
    </source>
</evidence>
<dbReference type="SMART" id="SM00906">
    <property type="entry name" value="Fungal_trans"/>
    <property type="match status" value="1"/>
</dbReference>
<dbReference type="InterPro" id="IPR011008">
    <property type="entry name" value="Dimeric_a/b-barrel"/>
</dbReference>
<keyword evidence="9" id="KW-1185">Reference proteome</keyword>
<evidence type="ECO:0000256" key="6">
    <source>
        <dbReference type="SAM" id="MobiDB-lite"/>
    </source>
</evidence>
<dbReference type="GO" id="GO:0008270">
    <property type="term" value="F:zinc ion binding"/>
    <property type="evidence" value="ECO:0007669"/>
    <property type="project" value="InterPro"/>
</dbReference>
<dbReference type="GO" id="GO:0006351">
    <property type="term" value="P:DNA-templated transcription"/>
    <property type="evidence" value="ECO:0007669"/>
    <property type="project" value="InterPro"/>
</dbReference>
<evidence type="ECO:0000256" key="4">
    <source>
        <dbReference type="ARBA" id="ARBA00023163"/>
    </source>
</evidence>
<feature type="non-terminal residue" evidence="8">
    <location>
        <position position="760"/>
    </location>
</feature>
<gene>
    <name evidence="8" type="ORF">B7463_g5824</name>
</gene>
<evidence type="ECO:0000256" key="1">
    <source>
        <dbReference type="ARBA" id="ARBA00022833"/>
    </source>
</evidence>
<dbReference type="AlphaFoldDB" id="A0A3E2HBK2"/>
<feature type="region of interest" description="Disordered" evidence="6">
    <location>
        <begin position="132"/>
        <end position="152"/>
    </location>
</feature>
<dbReference type="EMBL" id="NCSJ02000098">
    <property type="protein sequence ID" value="RFU30531.1"/>
    <property type="molecule type" value="Genomic_DNA"/>
</dbReference>
<keyword evidence="5" id="KW-0539">Nucleus</keyword>
<organism evidence="8 9">
    <name type="scientific">Scytalidium lignicola</name>
    <name type="common">Hyphomycete</name>
    <dbReference type="NCBI Taxonomy" id="5539"/>
    <lineage>
        <taxon>Eukaryota</taxon>
        <taxon>Fungi</taxon>
        <taxon>Dikarya</taxon>
        <taxon>Ascomycota</taxon>
        <taxon>Pezizomycotina</taxon>
        <taxon>Leotiomycetes</taxon>
        <taxon>Leotiomycetes incertae sedis</taxon>
        <taxon>Scytalidium</taxon>
    </lineage>
</organism>
<dbReference type="Proteomes" id="UP000258309">
    <property type="component" value="Unassembled WGS sequence"/>
</dbReference>
<dbReference type="InterPro" id="IPR052073">
    <property type="entry name" value="Amide_Lactam_Regulators"/>
</dbReference>
<dbReference type="CDD" id="cd12148">
    <property type="entry name" value="fungal_TF_MHR"/>
    <property type="match status" value="1"/>
</dbReference>
<evidence type="ECO:0000256" key="2">
    <source>
        <dbReference type="ARBA" id="ARBA00023015"/>
    </source>
</evidence>
<dbReference type="OrthoDB" id="5121955at2759"/>